<reference evidence="4 5" key="1">
    <citation type="submission" date="2015-11" db="EMBL/GenBank/DDBJ databases">
        <title>Genomic analysis of 38 Legionella species identifies large and diverse effector repertoires.</title>
        <authorList>
            <person name="Burstein D."/>
            <person name="Amaro F."/>
            <person name="Zusman T."/>
            <person name="Lifshitz Z."/>
            <person name="Cohen O."/>
            <person name="Gilbert J.A."/>
            <person name="Pupko T."/>
            <person name="Shuman H.A."/>
            <person name="Segal G."/>
        </authorList>
    </citation>
    <scope>NUCLEOTIDE SEQUENCE [LARGE SCALE GENOMIC DNA]</scope>
    <source>
        <strain evidence="4 5">PX-1-G2-E2</strain>
    </source>
</reference>
<dbReference type="GO" id="GO:0016787">
    <property type="term" value="F:hydrolase activity"/>
    <property type="evidence" value="ECO:0007669"/>
    <property type="project" value="UniProtKB-KW"/>
</dbReference>
<dbReference type="PATRIC" id="fig|466.6.peg.1341"/>
<accession>A0A0W0W3T0</accession>
<dbReference type="Pfam" id="PF02230">
    <property type="entry name" value="Abhydrolase_2"/>
    <property type="match status" value="1"/>
</dbReference>
<proteinExistence type="inferred from homology"/>
<comment type="similarity">
    <text evidence="1">Belongs to the AB hydrolase superfamily. AB hydrolase 2 family.</text>
</comment>
<evidence type="ECO:0000313" key="4">
    <source>
        <dbReference type="EMBL" id="KTD27016.1"/>
    </source>
</evidence>
<keyword evidence="2" id="KW-0378">Hydrolase</keyword>
<dbReference type="Proteomes" id="UP000054908">
    <property type="component" value="Unassembled WGS sequence"/>
</dbReference>
<comment type="caution">
    <text evidence="4">The sequence shown here is derived from an EMBL/GenBank/DDBJ whole genome shotgun (WGS) entry which is preliminary data.</text>
</comment>
<dbReference type="STRING" id="466.Lmac_1264"/>
<evidence type="ECO:0000259" key="3">
    <source>
        <dbReference type="Pfam" id="PF02230"/>
    </source>
</evidence>
<dbReference type="SUPFAM" id="SSF53474">
    <property type="entry name" value="alpha/beta-Hydrolases"/>
    <property type="match status" value="1"/>
</dbReference>
<dbReference type="EMBL" id="LNYL01000033">
    <property type="protein sequence ID" value="KTD27016.1"/>
    <property type="molecule type" value="Genomic_DNA"/>
</dbReference>
<feature type="domain" description="Phospholipase/carboxylesterase/thioesterase" evidence="3">
    <location>
        <begin position="4"/>
        <end position="209"/>
    </location>
</feature>
<dbReference type="InterPro" id="IPR029058">
    <property type="entry name" value="AB_hydrolase_fold"/>
</dbReference>
<organism evidence="4 5">
    <name type="scientific">Legionella maceachernii</name>
    <dbReference type="NCBI Taxonomy" id="466"/>
    <lineage>
        <taxon>Bacteria</taxon>
        <taxon>Pseudomonadati</taxon>
        <taxon>Pseudomonadota</taxon>
        <taxon>Gammaproteobacteria</taxon>
        <taxon>Legionellales</taxon>
        <taxon>Legionellaceae</taxon>
        <taxon>Legionella</taxon>
    </lineage>
</organism>
<dbReference type="OrthoDB" id="9801763at2"/>
<protein>
    <submittedName>
        <fullName evidence="4">Phospholipase/carboxylesterase</fullName>
    </submittedName>
</protein>
<evidence type="ECO:0000256" key="1">
    <source>
        <dbReference type="ARBA" id="ARBA00006499"/>
    </source>
</evidence>
<evidence type="ECO:0000256" key="2">
    <source>
        <dbReference type="ARBA" id="ARBA00022801"/>
    </source>
</evidence>
<name>A0A0W0W3T0_9GAMM</name>
<evidence type="ECO:0000313" key="5">
    <source>
        <dbReference type="Proteomes" id="UP000054908"/>
    </source>
</evidence>
<dbReference type="Gene3D" id="3.40.50.1820">
    <property type="entry name" value="alpha/beta hydrolase"/>
    <property type="match status" value="1"/>
</dbReference>
<gene>
    <name evidence="4" type="ORF">Lmac_1264</name>
</gene>
<dbReference type="InterPro" id="IPR003140">
    <property type="entry name" value="PLipase/COase/thioEstase"/>
</dbReference>
<sequence>MNVYIKKPQQQAHSCVIWMHGLGADASDMASLAEQLLLEDLSLRHVFLDAPVRPVTLNNGMAMRAWYDIVGMKLTDREDKEGVLQSALFIREVIDSQIKDGFTTEQIFLAGFSQGGAMALYTALHMPTALAGVIALSAYLPLADQCKASLPKTTPVFMAGGQYDPIVLPIWTKQTAEWLTSAGYPVSMHNYLMEHSVCAEEVNDLSRWLITQVKGEH</sequence>
<keyword evidence="5" id="KW-1185">Reference proteome</keyword>
<dbReference type="InterPro" id="IPR050565">
    <property type="entry name" value="LYPA1-2/EST-like"/>
</dbReference>
<dbReference type="PANTHER" id="PTHR10655:SF17">
    <property type="entry name" value="LYSOPHOSPHOLIPASE-LIKE PROTEIN 1"/>
    <property type="match status" value="1"/>
</dbReference>
<dbReference type="PANTHER" id="PTHR10655">
    <property type="entry name" value="LYSOPHOSPHOLIPASE-RELATED"/>
    <property type="match status" value="1"/>
</dbReference>
<dbReference type="RefSeq" id="WP_078767396.1">
    <property type="nucleotide sequence ID" value="NZ_CAAAIB010000009.1"/>
</dbReference>
<dbReference type="AlphaFoldDB" id="A0A0W0W3T0"/>